<gene>
    <name evidence="3" type="ORF">ASEP1449_LOCUS10120</name>
</gene>
<feature type="binding site" description="axial binding residue" evidence="1">
    <location>
        <position position="44"/>
    </location>
    <ligand>
        <name>heme</name>
        <dbReference type="ChEBI" id="CHEBI:30413"/>
    </ligand>
    <ligandPart>
        <name>Fe</name>
        <dbReference type="ChEBI" id="CHEBI:18248"/>
    </ligandPart>
</feature>
<dbReference type="EMBL" id="HBHQ01015180">
    <property type="protein sequence ID" value="CAD9818288.1"/>
    <property type="molecule type" value="Transcribed_RNA"/>
</dbReference>
<dbReference type="PRINTS" id="PR00463">
    <property type="entry name" value="EP450I"/>
</dbReference>
<keyword evidence="2" id="KW-0560">Oxidoreductase</keyword>
<keyword evidence="1 2" id="KW-0479">Metal-binding</keyword>
<name>A0A7S2UIF2_9STRA</name>
<sequence length="107" mass="11957">MLIDRGECQSTTTDTISTKEKKLSVMKPCDKTGFNSFGNGRRVCPGRDLADMEVIICLASVLRKFVVTLKEEHPPMKLVTRFTESPNINIMLSLQPRGRMHTSSSTP</sequence>
<dbReference type="Gene3D" id="1.10.630.10">
    <property type="entry name" value="Cytochrome P450"/>
    <property type="match status" value="1"/>
</dbReference>
<dbReference type="InterPro" id="IPR002401">
    <property type="entry name" value="Cyt_P450_E_grp-I"/>
</dbReference>
<keyword evidence="1 2" id="KW-0349">Heme</keyword>
<dbReference type="PROSITE" id="PS00086">
    <property type="entry name" value="CYTOCHROME_P450"/>
    <property type="match status" value="1"/>
</dbReference>
<comment type="similarity">
    <text evidence="2">Belongs to the cytochrome P450 family.</text>
</comment>
<evidence type="ECO:0000256" key="2">
    <source>
        <dbReference type="RuleBase" id="RU000461"/>
    </source>
</evidence>
<dbReference type="GO" id="GO:0016705">
    <property type="term" value="F:oxidoreductase activity, acting on paired donors, with incorporation or reduction of molecular oxygen"/>
    <property type="evidence" value="ECO:0007669"/>
    <property type="project" value="InterPro"/>
</dbReference>
<dbReference type="Pfam" id="PF00067">
    <property type="entry name" value="p450"/>
    <property type="match status" value="1"/>
</dbReference>
<evidence type="ECO:0000256" key="1">
    <source>
        <dbReference type="PIRSR" id="PIRSR602401-1"/>
    </source>
</evidence>
<dbReference type="GO" id="GO:0004497">
    <property type="term" value="F:monooxygenase activity"/>
    <property type="evidence" value="ECO:0007669"/>
    <property type="project" value="UniProtKB-KW"/>
</dbReference>
<dbReference type="InterPro" id="IPR036396">
    <property type="entry name" value="Cyt_P450_sf"/>
</dbReference>
<keyword evidence="1 2" id="KW-0408">Iron</keyword>
<protein>
    <recommendedName>
        <fullName evidence="4">Cytochrome P450</fullName>
    </recommendedName>
</protein>
<dbReference type="GO" id="GO:0005506">
    <property type="term" value="F:iron ion binding"/>
    <property type="evidence" value="ECO:0007669"/>
    <property type="project" value="InterPro"/>
</dbReference>
<reference evidence="3" key="1">
    <citation type="submission" date="2021-01" db="EMBL/GenBank/DDBJ databases">
        <authorList>
            <person name="Corre E."/>
            <person name="Pelletier E."/>
            <person name="Niang G."/>
            <person name="Scheremetjew M."/>
            <person name="Finn R."/>
            <person name="Kale V."/>
            <person name="Holt S."/>
            <person name="Cochrane G."/>
            <person name="Meng A."/>
            <person name="Brown T."/>
            <person name="Cohen L."/>
        </authorList>
    </citation>
    <scope>NUCLEOTIDE SEQUENCE</scope>
    <source>
        <strain evidence="3">CCMP2084</strain>
    </source>
</reference>
<evidence type="ECO:0000313" key="3">
    <source>
        <dbReference type="EMBL" id="CAD9818288.1"/>
    </source>
</evidence>
<dbReference type="GO" id="GO:0020037">
    <property type="term" value="F:heme binding"/>
    <property type="evidence" value="ECO:0007669"/>
    <property type="project" value="InterPro"/>
</dbReference>
<comment type="cofactor">
    <cofactor evidence="1">
        <name>heme</name>
        <dbReference type="ChEBI" id="CHEBI:30413"/>
    </cofactor>
</comment>
<proteinExistence type="inferred from homology"/>
<dbReference type="InterPro" id="IPR001128">
    <property type="entry name" value="Cyt_P450"/>
</dbReference>
<evidence type="ECO:0008006" key="4">
    <source>
        <dbReference type="Google" id="ProtNLM"/>
    </source>
</evidence>
<dbReference type="AlphaFoldDB" id="A0A7S2UIF2"/>
<dbReference type="InterPro" id="IPR017972">
    <property type="entry name" value="Cyt_P450_CS"/>
</dbReference>
<organism evidence="3">
    <name type="scientific">Attheya septentrionalis</name>
    <dbReference type="NCBI Taxonomy" id="420275"/>
    <lineage>
        <taxon>Eukaryota</taxon>
        <taxon>Sar</taxon>
        <taxon>Stramenopiles</taxon>
        <taxon>Ochrophyta</taxon>
        <taxon>Bacillariophyta</taxon>
        <taxon>Coscinodiscophyceae</taxon>
        <taxon>Chaetocerotophycidae</taxon>
        <taxon>Chaetocerotales</taxon>
        <taxon>Attheyaceae</taxon>
        <taxon>Attheya</taxon>
    </lineage>
</organism>
<keyword evidence="2" id="KW-0503">Monooxygenase</keyword>
<accession>A0A7S2UIF2</accession>
<dbReference type="SUPFAM" id="SSF48264">
    <property type="entry name" value="Cytochrome P450"/>
    <property type="match status" value="1"/>
</dbReference>